<dbReference type="PANTHER" id="PTHR30185">
    <property type="entry name" value="CRYPTIC BETA-GLUCOSIDE BGL OPERON ANTITERMINATOR"/>
    <property type="match status" value="1"/>
</dbReference>
<dbReference type="PROSITE" id="PS51000">
    <property type="entry name" value="HTH_DEOR_2"/>
    <property type="match status" value="1"/>
</dbReference>
<evidence type="ECO:0000259" key="6">
    <source>
        <dbReference type="PROSITE" id="PS51000"/>
    </source>
</evidence>
<dbReference type="Gene3D" id="3.40.50.2300">
    <property type="match status" value="1"/>
</dbReference>
<organism evidence="9 10">
    <name type="scientific">Erysipelothrix inopinata</name>
    <dbReference type="NCBI Taxonomy" id="225084"/>
    <lineage>
        <taxon>Bacteria</taxon>
        <taxon>Bacillati</taxon>
        <taxon>Bacillota</taxon>
        <taxon>Erysipelotrichia</taxon>
        <taxon>Erysipelotrichales</taxon>
        <taxon>Erysipelotrichaceae</taxon>
        <taxon>Erysipelothrix</taxon>
    </lineage>
</organism>
<protein>
    <submittedName>
        <fullName evidence="9">BglG family transcription antiterminator</fullName>
    </submittedName>
</protein>
<gene>
    <name evidence="9" type="ORF">H9L01_05070</name>
</gene>
<keyword evidence="1" id="KW-0808">Transferase</keyword>
<proteinExistence type="predicted"/>
<feature type="domain" description="HTH deoR-type" evidence="6">
    <location>
        <begin position="92"/>
        <end position="152"/>
    </location>
</feature>
<dbReference type="InterPro" id="IPR013011">
    <property type="entry name" value="PTS_EIIB_2"/>
</dbReference>
<feature type="domain" description="PRD" evidence="8">
    <location>
        <begin position="311"/>
        <end position="418"/>
    </location>
</feature>
<dbReference type="PROSITE" id="PS51099">
    <property type="entry name" value="PTS_EIIB_TYPE_2"/>
    <property type="match status" value="1"/>
</dbReference>
<dbReference type="InterPro" id="IPR011608">
    <property type="entry name" value="PRD"/>
</dbReference>
<dbReference type="SMART" id="SM00420">
    <property type="entry name" value="HTH_DEOR"/>
    <property type="match status" value="1"/>
</dbReference>
<dbReference type="Gene3D" id="1.10.10.10">
    <property type="entry name" value="Winged helix-like DNA-binding domain superfamily/Winged helix DNA-binding domain"/>
    <property type="match status" value="2"/>
</dbReference>
<dbReference type="SUPFAM" id="SSF63520">
    <property type="entry name" value="PTS-regulatory domain, PRD"/>
    <property type="match status" value="2"/>
</dbReference>
<evidence type="ECO:0000256" key="2">
    <source>
        <dbReference type="ARBA" id="ARBA00022737"/>
    </source>
</evidence>
<reference evidence="9 10" key="1">
    <citation type="submission" date="2020-08" db="EMBL/GenBank/DDBJ databases">
        <title>Genome sequence of Erysipelothrix inopinata DSM 15511T.</title>
        <authorList>
            <person name="Hyun D.-W."/>
            <person name="Bae J.-W."/>
        </authorList>
    </citation>
    <scope>NUCLEOTIDE SEQUENCE [LARGE SCALE GENOMIC DNA]</scope>
    <source>
        <strain evidence="9 10">DSM 15511</strain>
    </source>
</reference>
<accession>A0A7G9S1K5</accession>
<dbReference type="InterPro" id="IPR036388">
    <property type="entry name" value="WH-like_DNA-bd_sf"/>
</dbReference>
<keyword evidence="4" id="KW-0010">Activator</keyword>
<dbReference type="InterPro" id="IPR050661">
    <property type="entry name" value="BglG_antiterminators"/>
</dbReference>
<dbReference type="InterPro" id="IPR013196">
    <property type="entry name" value="HTH_11"/>
</dbReference>
<dbReference type="Proteomes" id="UP000515928">
    <property type="component" value="Chromosome"/>
</dbReference>
<evidence type="ECO:0000256" key="1">
    <source>
        <dbReference type="ARBA" id="ARBA00022679"/>
    </source>
</evidence>
<feature type="domain" description="PTS EIIB type-2" evidence="7">
    <location>
        <begin position="425"/>
        <end position="513"/>
    </location>
</feature>
<dbReference type="Pfam" id="PF00874">
    <property type="entry name" value="PRD"/>
    <property type="match status" value="2"/>
</dbReference>
<dbReference type="Gene3D" id="3.40.930.10">
    <property type="entry name" value="Mannitol-specific EII, Chain A"/>
    <property type="match status" value="1"/>
</dbReference>
<dbReference type="InterPro" id="IPR001034">
    <property type="entry name" value="DeoR_HTH"/>
</dbReference>
<dbReference type="Pfam" id="PF08279">
    <property type="entry name" value="HTH_11"/>
    <property type="match status" value="1"/>
</dbReference>
<dbReference type="PANTHER" id="PTHR30185:SF18">
    <property type="entry name" value="TRANSCRIPTIONAL REGULATOR MTLR"/>
    <property type="match status" value="1"/>
</dbReference>
<dbReference type="GO" id="GO:0003700">
    <property type="term" value="F:DNA-binding transcription factor activity"/>
    <property type="evidence" value="ECO:0007669"/>
    <property type="project" value="InterPro"/>
</dbReference>
<evidence type="ECO:0000259" key="8">
    <source>
        <dbReference type="PROSITE" id="PS51372"/>
    </source>
</evidence>
<keyword evidence="3" id="KW-0805">Transcription regulation</keyword>
<evidence type="ECO:0000256" key="3">
    <source>
        <dbReference type="ARBA" id="ARBA00023015"/>
    </source>
</evidence>
<dbReference type="InterPro" id="IPR016152">
    <property type="entry name" value="PTrfase/Anion_transptr"/>
</dbReference>
<evidence type="ECO:0000256" key="5">
    <source>
        <dbReference type="ARBA" id="ARBA00023163"/>
    </source>
</evidence>
<evidence type="ECO:0000313" key="10">
    <source>
        <dbReference type="Proteomes" id="UP000515928"/>
    </source>
</evidence>
<dbReference type="InterPro" id="IPR036390">
    <property type="entry name" value="WH_DNA-bd_sf"/>
</dbReference>
<name>A0A7G9S1K5_9FIRM</name>
<dbReference type="AlphaFoldDB" id="A0A7G9S1K5"/>
<dbReference type="Gene3D" id="1.10.1790.10">
    <property type="entry name" value="PRD domain"/>
    <property type="match status" value="2"/>
</dbReference>
<dbReference type="GO" id="GO:0009401">
    <property type="term" value="P:phosphoenolpyruvate-dependent sugar phosphotransferase system"/>
    <property type="evidence" value="ECO:0007669"/>
    <property type="project" value="InterPro"/>
</dbReference>
<dbReference type="SUPFAM" id="SSF52794">
    <property type="entry name" value="PTS system IIB component-like"/>
    <property type="match status" value="1"/>
</dbReference>
<dbReference type="RefSeq" id="WP_187534923.1">
    <property type="nucleotide sequence ID" value="NZ_CBCSHU010000022.1"/>
</dbReference>
<dbReference type="SUPFAM" id="SSF46785">
    <property type="entry name" value="Winged helix' DNA-binding domain"/>
    <property type="match status" value="1"/>
</dbReference>
<dbReference type="InterPro" id="IPR036634">
    <property type="entry name" value="PRD_sf"/>
</dbReference>
<dbReference type="InterPro" id="IPR036095">
    <property type="entry name" value="PTS_EIIB-like_sf"/>
</dbReference>
<feature type="domain" description="PRD" evidence="8">
    <location>
        <begin position="198"/>
        <end position="304"/>
    </location>
</feature>
<dbReference type="EMBL" id="CP060715">
    <property type="protein sequence ID" value="QNN61730.1"/>
    <property type="molecule type" value="Genomic_DNA"/>
</dbReference>
<keyword evidence="2" id="KW-0677">Repeat</keyword>
<keyword evidence="5" id="KW-0804">Transcription</keyword>
<evidence type="ECO:0000256" key="4">
    <source>
        <dbReference type="ARBA" id="ARBA00023159"/>
    </source>
</evidence>
<dbReference type="InterPro" id="IPR007737">
    <property type="entry name" value="Mga_HTH"/>
</dbReference>
<evidence type="ECO:0000259" key="7">
    <source>
        <dbReference type="PROSITE" id="PS51099"/>
    </source>
</evidence>
<dbReference type="PROSITE" id="PS51372">
    <property type="entry name" value="PRD_2"/>
    <property type="match status" value="2"/>
</dbReference>
<keyword evidence="10" id="KW-1185">Reference proteome</keyword>
<dbReference type="CDD" id="cd05568">
    <property type="entry name" value="PTS_IIB_bgl_like"/>
    <property type="match status" value="1"/>
</dbReference>
<dbReference type="KEGG" id="eio:H9L01_05070"/>
<dbReference type="GO" id="GO:0008982">
    <property type="term" value="F:protein-N(PI)-phosphohistidine-sugar phosphotransferase activity"/>
    <property type="evidence" value="ECO:0007669"/>
    <property type="project" value="InterPro"/>
</dbReference>
<dbReference type="Pfam" id="PF05043">
    <property type="entry name" value="Mga"/>
    <property type="match status" value="1"/>
</dbReference>
<sequence length="674" mass="76766">MIYSPRLLEILKVLVSHDDYVSTHVLAEALSVSNRTVFREIQNVNYLLEPFNIELESKSGFGYKLRGSPEDVNRLIQSLESSQNILPYRNADERRELLMIECLMQTSMIKLSNLASIFDVSEGTISRDLDIIEEKLKRHHLKLIRRQGYGIEIEGREEDVRKAIIEVVHQQLALQNETLFERCHQDIVQYFQNQESGILGLLNQETVYNVIDVLEHSSTQIVSKITEHSYIGLVIHLTIAVERIRAGDAVLSNLNLTYDDEALESVAKIIISDIESRFNVTFPEAEVGYVLMHLKGTRPRNSSQLSQEQLMSNYECMLMVESLVSRFSNIMDEDFRDDESLMTGLLAHLKPTLNRLDYGLEIRNPLLEEIKTQYGELLKIVKETTDILYLENNLKLSDDEIGYLTLHFGAAIERMKLNDTVNKSVNIGVVCASGIGISALLASRIKSTFMDADEVIALSVDDVINKSYKNIDLLVSTLEIESDIPIVNVNSLLRNDDILAIRTALDGLKKLHSPMGDSDNIDYSWQVIENIRLVTLDLNRNKEQVIDNLIQQSNSDQGIHPKIREGIMNRENRDSVIVEDLNFVMYHAKIEGLQFPEVIFFKKSNKKTSVDYQNIERGVFMIVPYPTSKDVRKTMSTITASVLDCELLVPAIDSGNQEVLIQTITKFMEDKRYG</sequence>
<evidence type="ECO:0000313" key="9">
    <source>
        <dbReference type="EMBL" id="QNN61730.1"/>
    </source>
</evidence>